<dbReference type="GO" id="GO:0004722">
    <property type="term" value="F:protein serine/threonine phosphatase activity"/>
    <property type="evidence" value="ECO:0007669"/>
    <property type="project" value="UniProtKB-EC"/>
</dbReference>
<evidence type="ECO:0000313" key="5">
    <source>
        <dbReference type="EMBL" id="MFD1246728.1"/>
    </source>
</evidence>
<evidence type="ECO:0000313" key="6">
    <source>
        <dbReference type="Proteomes" id="UP001597229"/>
    </source>
</evidence>
<dbReference type="Proteomes" id="UP001597229">
    <property type="component" value="Unassembled WGS sequence"/>
</dbReference>
<evidence type="ECO:0000256" key="2">
    <source>
        <dbReference type="SAM" id="MobiDB-lite"/>
    </source>
</evidence>
<dbReference type="InterPro" id="IPR001932">
    <property type="entry name" value="PPM-type_phosphatase-like_dom"/>
</dbReference>
<dbReference type="RefSeq" id="WP_367917793.1">
    <property type="nucleotide sequence ID" value="NZ_BAABAC010000005.1"/>
</dbReference>
<keyword evidence="3" id="KW-1133">Transmembrane helix</keyword>
<reference evidence="6" key="1">
    <citation type="journal article" date="2019" name="Int. J. Syst. Evol. Microbiol.">
        <title>The Global Catalogue of Microorganisms (GCM) 10K type strain sequencing project: providing services to taxonomists for standard genome sequencing and annotation.</title>
        <authorList>
            <consortium name="The Broad Institute Genomics Platform"/>
            <consortium name="The Broad Institute Genome Sequencing Center for Infectious Disease"/>
            <person name="Wu L."/>
            <person name="Ma J."/>
        </authorList>
    </citation>
    <scope>NUCLEOTIDE SEQUENCE [LARGE SCALE GENOMIC DNA]</scope>
    <source>
        <strain evidence="6">CCUG 52478</strain>
    </source>
</reference>
<feature type="region of interest" description="Disordered" evidence="2">
    <location>
        <begin position="1"/>
        <end position="24"/>
    </location>
</feature>
<keyword evidence="3" id="KW-0812">Transmembrane</keyword>
<evidence type="ECO:0000256" key="3">
    <source>
        <dbReference type="SAM" id="Phobius"/>
    </source>
</evidence>
<dbReference type="PANTHER" id="PTHR43156">
    <property type="entry name" value="STAGE II SPORULATION PROTEIN E-RELATED"/>
    <property type="match status" value="1"/>
</dbReference>
<keyword evidence="3" id="KW-0472">Membrane</keyword>
<feature type="transmembrane region" description="Helical" evidence="3">
    <location>
        <begin position="36"/>
        <end position="56"/>
    </location>
</feature>
<dbReference type="Gene3D" id="3.60.40.10">
    <property type="entry name" value="PPM-type phosphatase domain"/>
    <property type="match status" value="1"/>
</dbReference>
<dbReference type="InterPro" id="IPR036457">
    <property type="entry name" value="PPM-type-like_dom_sf"/>
</dbReference>
<keyword evidence="6" id="KW-1185">Reference proteome</keyword>
<comment type="caution">
    <text evidence="5">The sequence shown here is derived from an EMBL/GenBank/DDBJ whole genome shotgun (WGS) entry which is preliminary data.</text>
</comment>
<dbReference type="InterPro" id="IPR052016">
    <property type="entry name" value="Bact_Sigma-Reg"/>
</dbReference>
<gene>
    <name evidence="5" type="ORF">ACFQ3F_02900</name>
</gene>
<dbReference type="EMBL" id="JBHTLX010000005">
    <property type="protein sequence ID" value="MFD1246728.1"/>
    <property type="molecule type" value="Genomic_DNA"/>
</dbReference>
<protein>
    <submittedName>
        <fullName evidence="5">PP2C family protein-serine/threonine phosphatase</fullName>
        <ecNumber evidence="5">3.1.3.16</ecNumber>
    </submittedName>
</protein>
<dbReference type="SUPFAM" id="SSF81606">
    <property type="entry name" value="PP2C-like"/>
    <property type="match status" value="1"/>
</dbReference>
<keyword evidence="1 5" id="KW-0378">Hydrolase</keyword>
<dbReference type="SMART" id="SM00331">
    <property type="entry name" value="PP2C_SIG"/>
    <property type="match status" value="1"/>
</dbReference>
<proteinExistence type="predicted"/>
<sequence length="567" mass="59917">MTATSDRTAAPFSGPQGTDDLPDVEPRRVARRPERAFAAIALLGLIATAVGVVLAVRTDRSNERRLLQVQTEQAATVLASATNSIQEPMASALDVAASVLPRRRQAVFAQRFARNVGADKTFQFGALWSRGPDGFSEVSAIGGQAGTSPSSAQARALLARAMSSGTLAVRWTTQGRQTRISFALADPVSGFVVYTERVLPAGRRVPVDPGSGFAGLDYAIYLGDAATPDNLAMTDVEPSSLPLTGLTSSTTVPFGDSTLTLVTRPRDHLGSYLGQLLPWLVGFGAPLLTALAMALARQVLLSRERAEADTRTITSLYRRVDKLYGEQRELSVRLQRALLPRTIPTLAGYEIAAAYVAGAQGIDIGGDWYSVIGFGDDRFAFVVGDVSGHGIDTVAEMARARFTVRAYLVDGDSPQVALEKCSHQFDITTDGHMVTVVAGVGDLCTGELVLASAGHPPPLLLSADGSTEFVPVEAGGPLGVGPSTYQATTVTLAPGATLLCYTDGLVERRAEDIDAGFARLARAAASDELRSGPLEPFLGGLLESMRDAERHDDIAVLALRRTDLTPP</sequence>
<name>A0ABW3VX16_9ACTN</name>
<organism evidence="5 6">
    <name type="scientific">Nocardioides ginsengisoli</name>
    <dbReference type="NCBI Taxonomy" id="363868"/>
    <lineage>
        <taxon>Bacteria</taxon>
        <taxon>Bacillati</taxon>
        <taxon>Actinomycetota</taxon>
        <taxon>Actinomycetes</taxon>
        <taxon>Propionibacteriales</taxon>
        <taxon>Nocardioidaceae</taxon>
        <taxon>Nocardioides</taxon>
    </lineage>
</organism>
<dbReference type="EC" id="3.1.3.16" evidence="5"/>
<dbReference type="PANTHER" id="PTHR43156:SF2">
    <property type="entry name" value="STAGE II SPORULATION PROTEIN E"/>
    <property type="match status" value="1"/>
</dbReference>
<feature type="domain" description="PPM-type phosphatase" evidence="4">
    <location>
        <begin position="346"/>
        <end position="561"/>
    </location>
</feature>
<evidence type="ECO:0000256" key="1">
    <source>
        <dbReference type="ARBA" id="ARBA00022801"/>
    </source>
</evidence>
<evidence type="ECO:0000259" key="4">
    <source>
        <dbReference type="SMART" id="SM00331"/>
    </source>
</evidence>
<dbReference type="Pfam" id="PF07228">
    <property type="entry name" value="SpoIIE"/>
    <property type="match status" value="1"/>
</dbReference>
<accession>A0ABW3VX16</accession>